<dbReference type="GO" id="GO:0005524">
    <property type="term" value="F:ATP binding"/>
    <property type="evidence" value="ECO:0007669"/>
    <property type="project" value="UniProtKB-KW"/>
</dbReference>
<dbReference type="GO" id="GO:0046084">
    <property type="term" value="P:adenine biosynthetic process"/>
    <property type="evidence" value="ECO:0007669"/>
    <property type="project" value="TreeGrafter"/>
</dbReference>
<dbReference type="PANTHER" id="PTHR10520">
    <property type="entry name" value="TRIFUNCTIONAL PURINE BIOSYNTHETIC PROTEIN ADENOSINE-3-RELATED"/>
    <property type="match status" value="1"/>
</dbReference>
<dbReference type="EMBL" id="OX459120">
    <property type="protein sequence ID" value="CAI9099613.1"/>
    <property type="molecule type" value="Genomic_DNA"/>
</dbReference>
<dbReference type="Pfam" id="PF02769">
    <property type="entry name" value="AIRS_C"/>
    <property type="match status" value="1"/>
</dbReference>
<dbReference type="GO" id="GO:0006189">
    <property type="term" value="P:'de novo' IMP biosynthetic process"/>
    <property type="evidence" value="ECO:0007669"/>
    <property type="project" value="InterPro"/>
</dbReference>
<evidence type="ECO:0000256" key="3">
    <source>
        <dbReference type="ARBA" id="ARBA00022598"/>
    </source>
</evidence>
<protein>
    <recommendedName>
        <fullName evidence="2">phosphoribosylformylglycinamidine cyclo-ligase</fullName>
        <ecNumber evidence="2">6.3.3.1</ecNumber>
    </recommendedName>
</protein>
<dbReference type="SUPFAM" id="SSF56042">
    <property type="entry name" value="PurM C-terminal domain-like"/>
    <property type="match status" value="1"/>
</dbReference>
<comment type="pathway">
    <text evidence="1">Purine metabolism; IMP biosynthesis via de novo pathway; 5-amino-1-(5-phospho-D-ribosyl)imidazole from N(2)-formyl-N(1)-(5-phospho-D-ribosyl)glycinamide: step 2/2.</text>
</comment>
<dbReference type="Gene3D" id="3.90.650.10">
    <property type="entry name" value="PurM-like C-terminal domain"/>
    <property type="match status" value="1"/>
</dbReference>
<organism evidence="8 9">
    <name type="scientific">Oldenlandia corymbosa var. corymbosa</name>
    <dbReference type="NCBI Taxonomy" id="529605"/>
    <lineage>
        <taxon>Eukaryota</taxon>
        <taxon>Viridiplantae</taxon>
        <taxon>Streptophyta</taxon>
        <taxon>Embryophyta</taxon>
        <taxon>Tracheophyta</taxon>
        <taxon>Spermatophyta</taxon>
        <taxon>Magnoliopsida</taxon>
        <taxon>eudicotyledons</taxon>
        <taxon>Gunneridae</taxon>
        <taxon>Pentapetalae</taxon>
        <taxon>asterids</taxon>
        <taxon>lamiids</taxon>
        <taxon>Gentianales</taxon>
        <taxon>Rubiaceae</taxon>
        <taxon>Rubioideae</taxon>
        <taxon>Spermacoceae</taxon>
        <taxon>Hedyotis-Oldenlandia complex</taxon>
        <taxon>Oldenlandia</taxon>
    </lineage>
</organism>
<evidence type="ECO:0000256" key="2">
    <source>
        <dbReference type="ARBA" id="ARBA00013047"/>
    </source>
</evidence>
<dbReference type="Gene3D" id="3.30.1330.10">
    <property type="entry name" value="PurM-like, N-terminal domain"/>
    <property type="match status" value="1"/>
</dbReference>
<proteinExistence type="predicted"/>
<sequence length="341" mass="37296">MWSNFETIEVHYNCGCFPWPKFYIKNSNASMMKSVRDEANRDDTDRDEVNRNDVTDGLTYKDAGVDIDVGAELVRRVKKIAPGIGGFGGLILNPGGDSYLVVTTDGVGTKLKLAVETGIHDTVAMCVNDIVTSGAKHSLFLDYFATSHLDGDLAEKVIKGIVDGCQQSDCVLLGGETAEMPGFYACREYDVCGFAVDTVEKDSVIDGKNIVVRISSLVFLRVETDFLLLEASNSMSKVLDLVRKGVVKGIAHITGGGFMENIPRIFPEGLGAVIHKDSWVVPPVFNWIQETNNTILPLHFAAETSQAGRIDDAEMRRTFNMGIRMVLVVYKEAADRILGDG</sequence>
<evidence type="ECO:0000256" key="4">
    <source>
        <dbReference type="ARBA" id="ARBA00022741"/>
    </source>
</evidence>
<keyword evidence="5" id="KW-0067">ATP-binding</keyword>
<dbReference type="PANTHER" id="PTHR10520:SF12">
    <property type="entry name" value="TRIFUNCTIONAL PURINE BIOSYNTHETIC PROTEIN ADENOSINE-3"/>
    <property type="match status" value="1"/>
</dbReference>
<evidence type="ECO:0000313" key="8">
    <source>
        <dbReference type="EMBL" id="CAI9099613.1"/>
    </source>
</evidence>
<keyword evidence="3" id="KW-0436">Ligase</keyword>
<name>A0AAV1CYK9_OLDCO</name>
<keyword evidence="9" id="KW-1185">Reference proteome</keyword>
<dbReference type="AlphaFoldDB" id="A0AAV1CYK9"/>
<keyword evidence="4" id="KW-0547">Nucleotide-binding</keyword>
<feature type="domain" description="PurM-like N-terminal" evidence="6">
    <location>
        <begin position="91"/>
        <end position="195"/>
    </location>
</feature>
<dbReference type="Pfam" id="PF00586">
    <property type="entry name" value="AIRS"/>
    <property type="match status" value="1"/>
</dbReference>
<dbReference type="GO" id="GO:0004641">
    <property type="term" value="F:phosphoribosylformylglycinamidine cyclo-ligase activity"/>
    <property type="evidence" value="ECO:0007669"/>
    <property type="project" value="UniProtKB-EC"/>
</dbReference>
<dbReference type="InterPro" id="IPR004733">
    <property type="entry name" value="PurM_cligase"/>
</dbReference>
<accession>A0AAV1CYK9</accession>
<gene>
    <name evidence="8" type="ORF">OLC1_LOCUS9596</name>
</gene>
<dbReference type="Proteomes" id="UP001161247">
    <property type="component" value="Chromosome 3"/>
</dbReference>
<feature type="domain" description="PurM-like C-terminal" evidence="7">
    <location>
        <begin position="238"/>
        <end position="338"/>
    </location>
</feature>
<evidence type="ECO:0000256" key="1">
    <source>
        <dbReference type="ARBA" id="ARBA00004686"/>
    </source>
</evidence>
<evidence type="ECO:0000256" key="5">
    <source>
        <dbReference type="ARBA" id="ARBA00022840"/>
    </source>
</evidence>
<evidence type="ECO:0000259" key="7">
    <source>
        <dbReference type="Pfam" id="PF02769"/>
    </source>
</evidence>
<dbReference type="GO" id="GO:0004637">
    <property type="term" value="F:phosphoribosylamine-glycine ligase activity"/>
    <property type="evidence" value="ECO:0007669"/>
    <property type="project" value="TreeGrafter"/>
</dbReference>
<dbReference type="InterPro" id="IPR036921">
    <property type="entry name" value="PurM-like_N_sf"/>
</dbReference>
<dbReference type="EC" id="6.3.3.1" evidence="2"/>
<reference evidence="8" key="1">
    <citation type="submission" date="2023-03" db="EMBL/GenBank/DDBJ databases">
        <authorList>
            <person name="Julca I."/>
        </authorList>
    </citation>
    <scope>NUCLEOTIDE SEQUENCE</scope>
</reference>
<dbReference type="CDD" id="cd02196">
    <property type="entry name" value="PurM"/>
    <property type="match status" value="1"/>
</dbReference>
<evidence type="ECO:0000313" key="9">
    <source>
        <dbReference type="Proteomes" id="UP001161247"/>
    </source>
</evidence>
<dbReference type="SUPFAM" id="SSF55326">
    <property type="entry name" value="PurM N-terminal domain-like"/>
    <property type="match status" value="1"/>
</dbReference>
<dbReference type="InterPro" id="IPR016188">
    <property type="entry name" value="PurM-like_N"/>
</dbReference>
<dbReference type="GO" id="GO:0005829">
    <property type="term" value="C:cytosol"/>
    <property type="evidence" value="ECO:0007669"/>
    <property type="project" value="TreeGrafter"/>
</dbReference>
<dbReference type="InterPro" id="IPR036676">
    <property type="entry name" value="PurM-like_C_sf"/>
</dbReference>
<dbReference type="InterPro" id="IPR010918">
    <property type="entry name" value="PurM-like_C_dom"/>
</dbReference>
<evidence type="ECO:0000259" key="6">
    <source>
        <dbReference type="Pfam" id="PF00586"/>
    </source>
</evidence>